<dbReference type="InterPro" id="IPR029033">
    <property type="entry name" value="His_PPase_superfam"/>
</dbReference>
<dbReference type="Proteomes" id="UP000252519">
    <property type="component" value="Unassembled WGS sequence"/>
</dbReference>
<dbReference type="OrthoDB" id="258392at2759"/>
<dbReference type="InterPro" id="IPR000560">
    <property type="entry name" value="His_Pase_clade-2"/>
</dbReference>
<evidence type="ECO:0000256" key="5">
    <source>
        <dbReference type="ARBA" id="ARBA00022801"/>
    </source>
</evidence>
<keyword evidence="4" id="KW-0732">Signal</keyword>
<accession>A0A368F6G4</accession>
<keyword evidence="6" id="KW-1015">Disulfide bond</keyword>
<dbReference type="STRING" id="29170.A0A368F6G4"/>
<evidence type="ECO:0000256" key="6">
    <source>
        <dbReference type="ARBA" id="ARBA00023157"/>
    </source>
</evidence>
<evidence type="ECO:0000256" key="7">
    <source>
        <dbReference type="ARBA" id="ARBA00023180"/>
    </source>
</evidence>
<dbReference type="CDD" id="cd07061">
    <property type="entry name" value="HP_HAP_like"/>
    <property type="match status" value="1"/>
</dbReference>
<keyword evidence="9" id="KW-1185">Reference proteome</keyword>
<organism evidence="8 9">
    <name type="scientific">Ancylostoma caninum</name>
    <name type="common">Dog hookworm</name>
    <dbReference type="NCBI Taxonomy" id="29170"/>
    <lineage>
        <taxon>Eukaryota</taxon>
        <taxon>Metazoa</taxon>
        <taxon>Ecdysozoa</taxon>
        <taxon>Nematoda</taxon>
        <taxon>Chromadorea</taxon>
        <taxon>Rhabditida</taxon>
        <taxon>Rhabditina</taxon>
        <taxon>Rhabditomorpha</taxon>
        <taxon>Strongyloidea</taxon>
        <taxon>Ancylostomatidae</taxon>
        <taxon>Ancylostomatinae</taxon>
        <taxon>Ancylostoma</taxon>
    </lineage>
</organism>
<evidence type="ECO:0000256" key="1">
    <source>
        <dbReference type="ARBA" id="ARBA00000032"/>
    </source>
</evidence>
<dbReference type="AlphaFoldDB" id="A0A368F6G4"/>
<evidence type="ECO:0000256" key="2">
    <source>
        <dbReference type="ARBA" id="ARBA00005375"/>
    </source>
</evidence>
<sequence>MMNGLNIGLELQKLRGGPIFNDINMRMNLKIDCMSAKAGDPKCKWVNCNKYYIYSAHDSTLFAFFSILGIAAEVFQPDLHPPYTAATFIELWLNHTDNKPYFKLNYHDGNLTIYPITTLLADCNGKTYCSLDVFVKFASMAKPDLPMGQWCDVDPTLKTGTSWKVPTKKAGSSWAAFITGNW</sequence>
<name>A0A368F6G4_ANCCA</name>
<dbReference type="PANTHER" id="PTHR11567">
    <property type="entry name" value="ACID PHOSPHATASE-RELATED"/>
    <property type="match status" value="1"/>
</dbReference>
<dbReference type="InterPro" id="IPR050645">
    <property type="entry name" value="Histidine_acid_phosphatase"/>
</dbReference>
<evidence type="ECO:0000256" key="4">
    <source>
        <dbReference type="ARBA" id="ARBA00022729"/>
    </source>
</evidence>
<comment type="similarity">
    <text evidence="2">Belongs to the histidine acid phosphatase family.</text>
</comment>
<dbReference type="EC" id="3.1.3.2" evidence="3"/>
<dbReference type="Pfam" id="PF00328">
    <property type="entry name" value="His_Phos_2"/>
    <property type="match status" value="1"/>
</dbReference>
<evidence type="ECO:0000256" key="3">
    <source>
        <dbReference type="ARBA" id="ARBA00012646"/>
    </source>
</evidence>
<gene>
    <name evidence="8" type="ORF">ANCCAN_26533</name>
</gene>
<dbReference type="GO" id="GO:0003993">
    <property type="term" value="F:acid phosphatase activity"/>
    <property type="evidence" value="ECO:0007669"/>
    <property type="project" value="UniProtKB-EC"/>
</dbReference>
<evidence type="ECO:0000313" key="9">
    <source>
        <dbReference type="Proteomes" id="UP000252519"/>
    </source>
</evidence>
<dbReference type="EMBL" id="JOJR01003605">
    <property type="protein sequence ID" value="RCN27731.1"/>
    <property type="molecule type" value="Genomic_DNA"/>
</dbReference>
<evidence type="ECO:0000313" key="8">
    <source>
        <dbReference type="EMBL" id="RCN27731.1"/>
    </source>
</evidence>
<proteinExistence type="inferred from homology"/>
<dbReference type="Gene3D" id="3.40.50.1240">
    <property type="entry name" value="Phosphoglycerate mutase-like"/>
    <property type="match status" value="1"/>
</dbReference>
<comment type="catalytic activity">
    <reaction evidence="1">
        <text>a phosphate monoester + H2O = an alcohol + phosphate</text>
        <dbReference type="Rhea" id="RHEA:15017"/>
        <dbReference type="ChEBI" id="CHEBI:15377"/>
        <dbReference type="ChEBI" id="CHEBI:30879"/>
        <dbReference type="ChEBI" id="CHEBI:43474"/>
        <dbReference type="ChEBI" id="CHEBI:67140"/>
        <dbReference type="EC" id="3.1.3.2"/>
    </reaction>
</comment>
<reference evidence="8 9" key="1">
    <citation type="submission" date="2014-10" db="EMBL/GenBank/DDBJ databases">
        <title>Draft genome of the hookworm Ancylostoma caninum.</title>
        <authorList>
            <person name="Mitreva M."/>
        </authorList>
    </citation>
    <scope>NUCLEOTIDE SEQUENCE [LARGE SCALE GENOMIC DNA]</scope>
    <source>
        <strain evidence="8 9">Baltimore</strain>
    </source>
</reference>
<keyword evidence="7" id="KW-0325">Glycoprotein</keyword>
<comment type="caution">
    <text evidence="8">The sequence shown here is derived from an EMBL/GenBank/DDBJ whole genome shotgun (WGS) entry which is preliminary data.</text>
</comment>
<dbReference type="PANTHER" id="PTHR11567:SF211">
    <property type="entry name" value="PROSTATIC ACID PHOSPHATASE"/>
    <property type="match status" value="1"/>
</dbReference>
<protein>
    <recommendedName>
        <fullName evidence="3">acid phosphatase</fullName>
        <ecNumber evidence="3">3.1.3.2</ecNumber>
    </recommendedName>
</protein>
<keyword evidence="5" id="KW-0378">Hydrolase</keyword>
<dbReference type="SUPFAM" id="SSF53254">
    <property type="entry name" value="Phosphoglycerate mutase-like"/>
    <property type="match status" value="1"/>
</dbReference>